<keyword evidence="1" id="KW-0472">Membrane</keyword>
<keyword evidence="1" id="KW-0812">Transmembrane</keyword>
<dbReference type="NCBIfam" id="TIGR04294">
    <property type="entry name" value="pre_pil_HX9DG"/>
    <property type="match status" value="1"/>
</dbReference>
<dbReference type="Gene3D" id="3.30.700.10">
    <property type="entry name" value="Glycoprotein, Type 4 Pilin"/>
    <property type="match status" value="1"/>
</dbReference>
<sequence length="327" mass="36137">MFKAYIDSRRGFTLVELLVVIAIIAILIALLLPAVQQAREAARRSDCKNRMKQIALALHNYHDNFSVFPAGAYHFWGPNDSSSETCRNLAPLPFIDKASSMPWTVSILPYMEEANLYFEFDLDNPGTFGSFLSDLDDIAYNNLDPWSRNMPKYQCPSDPFSPPTANNTNYVGVQGGGTVTSGGIVCRPTNTNRVFSDNGILYLNSKVRIRDITDGTTNTFMVAETKYHPSSAFPGATNYHSWASGAKTSPDYALMATATVAYLGINVIDVPVTSPWDYVTRFQGSFHTGGCNFALADGSIQFISETLDTEIYRRLGQRNDGFVVSSF</sequence>
<reference evidence="3 4" key="1">
    <citation type="submission" date="2019-02" db="EMBL/GenBank/DDBJ databases">
        <title>Deep-cultivation of Planctomycetes and their phenomic and genomic characterization uncovers novel biology.</title>
        <authorList>
            <person name="Wiegand S."/>
            <person name="Jogler M."/>
            <person name="Boedeker C."/>
            <person name="Pinto D."/>
            <person name="Vollmers J."/>
            <person name="Rivas-Marin E."/>
            <person name="Kohn T."/>
            <person name="Peeters S.H."/>
            <person name="Heuer A."/>
            <person name="Rast P."/>
            <person name="Oberbeckmann S."/>
            <person name="Bunk B."/>
            <person name="Jeske O."/>
            <person name="Meyerdierks A."/>
            <person name="Storesund J.E."/>
            <person name="Kallscheuer N."/>
            <person name="Luecker S."/>
            <person name="Lage O.M."/>
            <person name="Pohl T."/>
            <person name="Merkel B.J."/>
            <person name="Hornburger P."/>
            <person name="Mueller R.-W."/>
            <person name="Bruemmer F."/>
            <person name="Labrenz M."/>
            <person name="Spormann A.M."/>
            <person name="Op den Camp H."/>
            <person name="Overmann J."/>
            <person name="Amann R."/>
            <person name="Jetten M.S.M."/>
            <person name="Mascher T."/>
            <person name="Medema M.H."/>
            <person name="Devos D.P."/>
            <person name="Kaster A.-K."/>
            <person name="Ovreas L."/>
            <person name="Rohde M."/>
            <person name="Galperin M.Y."/>
            <person name="Jogler C."/>
        </authorList>
    </citation>
    <scope>NUCLEOTIDE SEQUENCE [LARGE SCALE GENOMIC DNA]</scope>
    <source>
        <strain evidence="3 4">V22</strain>
    </source>
</reference>
<dbReference type="AlphaFoldDB" id="A0A517T700"/>
<protein>
    <submittedName>
        <fullName evidence="3">Putative major pilin subunit</fullName>
    </submittedName>
</protein>
<name>A0A517T700_9PLAN</name>
<keyword evidence="1" id="KW-1133">Transmembrane helix</keyword>
<evidence type="ECO:0000313" key="3">
    <source>
        <dbReference type="EMBL" id="QDT64148.1"/>
    </source>
</evidence>
<evidence type="ECO:0000259" key="2">
    <source>
        <dbReference type="Pfam" id="PF07596"/>
    </source>
</evidence>
<feature type="transmembrane region" description="Helical" evidence="1">
    <location>
        <begin position="12"/>
        <end position="35"/>
    </location>
</feature>
<dbReference type="InterPro" id="IPR011453">
    <property type="entry name" value="DUF1559"/>
</dbReference>
<gene>
    <name evidence="3" type="ORF">V22_13790</name>
</gene>
<dbReference type="Proteomes" id="UP000319976">
    <property type="component" value="Chromosome"/>
</dbReference>
<dbReference type="PANTHER" id="PTHR30093:SF2">
    <property type="entry name" value="TYPE II SECRETION SYSTEM PROTEIN H"/>
    <property type="match status" value="1"/>
</dbReference>
<dbReference type="KEGG" id="chya:V22_13790"/>
<dbReference type="InterPro" id="IPR045584">
    <property type="entry name" value="Pilin-like"/>
</dbReference>
<dbReference type="Pfam" id="PF07963">
    <property type="entry name" value="N_methyl"/>
    <property type="match status" value="1"/>
</dbReference>
<proteinExistence type="predicted"/>
<feature type="domain" description="DUF1559" evidence="2">
    <location>
        <begin position="36"/>
        <end position="309"/>
    </location>
</feature>
<dbReference type="NCBIfam" id="TIGR02532">
    <property type="entry name" value="IV_pilin_GFxxxE"/>
    <property type="match status" value="1"/>
</dbReference>
<organism evidence="3 4">
    <name type="scientific">Calycomorphotria hydatis</name>
    <dbReference type="NCBI Taxonomy" id="2528027"/>
    <lineage>
        <taxon>Bacteria</taxon>
        <taxon>Pseudomonadati</taxon>
        <taxon>Planctomycetota</taxon>
        <taxon>Planctomycetia</taxon>
        <taxon>Planctomycetales</taxon>
        <taxon>Planctomycetaceae</taxon>
        <taxon>Calycomorphotria</taxon>
    </lineage>
</organism>
<dbReference type="SUPFAM" id="SSF54523">
    <property type="entry name" value="Pili subunits"/>
    <property type="match status" value="1"/>
</dbReference>
<dbReference type="InterPro" id="IPR012902">
    <property type="entry name" value="N_methyl_site"/>
</dbReference>
<dbReference type="RefSeq" id="WP_145261070.1">
    <property type="nucleotide sequence ID" value="NZ_CP036316.1"/>
</dbReference>
<accession>A0A517T700</accession>
<dbReference type="PROSITE" id="PS00409">
    <property type="entry name" value="PROKAR_NTER_METHYL"/>
    <property type="match status" value="1"/>
</dbReference>
<dbReference type="EMBL" id="CP036316">
    <property type="protein sequence ID" value="QDT64148.1"/>
    <property type="molecule type" value="Genomic_DNA"/>
</dbReference>
<evidence type="ECO:0000313" key="4">
    <source>
        <dbReference type="Proteomes" id="UP000319976"/>
    </source>
</evidence>
<keyword evidence="4" id="KW-1185">Reference proteome</keyword>
<dbReference type="PANTHER" id="PTHR30093">
    <property type="entry name" value="GENERAL SECRETION PATHWAY PROTEIN G"/>
    <property type="match status" value="1"/>
</dbReference>
<dbReference type="InterPro" id="IPR027558">
    <property type="entry name" value="Pre_pil_HX9DG_C"/>
</dbReference>
<dbReference type="Pfam" id="PF07596">
    <property type="entry name" value="SBP_bac_10"/>
    <property type="match status" value="1"/>
</dbReference>
<evidence type="ECO:0000256" key="1">
    <source>
        <dbReference type="SAM" id="Phobius"/>
    </source>
</evidence>